<dbReference type="InterPro" id="IPR036390">
    <property type="entry name" value="WH_DNA-bd_sf"/>
</dbReference>
<feature type="domain" description="HTH gntR-type" evidence="5">
    <location>
        <begin position="19"/>
        <end position="86"/>
    </location>
</feature>
<dbReference type="SUPFAM" id="SSF48008">
    <property type="entry name" value="GntR ligand-binding domain-like"/>
    <property type="match status" value="1"/>
</dbReference>
<name>A0A8J3R0T5_9ACTN</name>
<dbReference type="Pfam" id="PF07729">
    <property type="entry name" value="FCD"/>
    <property type="match status" value="1"/>
</dbReference>
<dbReference type="EMBL" id="BONZ01000109">
    <property type="protein sequence ID" value="GIH20929.1"/>
    <property type="molecule type" value="Genomic_DNA"/>
</dbReference>
<dbReference type="Gene3D" id="1.20.120.530">
    <property type="entry name" value="GntR ligand-binding domain-like"/>
    <property type="match status" value="1"/>
</dbReference>
<dbReference type="SUPFAM" id="SSF46785">
    <property type="entry name" value="Winged helix' DNA-binding domain"/>
    <property type="match status" value="1"/>
</dbReference>
<keyword evidence="3" id="KW-0804">Transcription</keyword>
<evidence type="ECO:0000256" key="2">
    <source>
        <dbReference type="ARBA" id="ARBA00023125"/>
    </source>
</evidence>
<evidence type="ECO:0000256" key="1">
    <source>
        <dbReference type="ARBA" id="ARBA00023015"/>
    </source>
</evidence>
<dbReference type="GO" id="GO:0003700">
    <property type="term" value="F:DNA-binding transcription factor activity"/>
    <property type="evidence" value="ECO:0007669"/>
    <property type="project" value="InterPro"/>
</dbReference>
<dbReference type="InterPro" id="IPR011711">
    <property type="entry name" value="GntR_C"/>
</dbReference>
<protein>
    <submittedName>
        <fullName evidence="6">GntR family transcriptional regulator</fullName>
    </submittedName>
</protein>
<dbReference type="Pfam" id="PF00392">
    <property type="entry name" value="GntR"/>
    <property type="match status" value="1"/>
</dbReference>
<organism evidence="6 7">
    <name type="scientific">Rugosimonospora africana</name>
    <dbReference type="NCBI Taxonomy" id="556532"/>
    <lineage>
        <taxon>Bacteria</taxon>
        <taxon>Bacillati</taxon>
        <taxon>Actinomycetota</taxon>
        <taxon>Actinomycetes</taxon>
        <taxon>Micromonosporales</taxon>
        <taxon>Micromonosporaceae</taxon>
        <taxon>Rugosimonospora</taxon>
    </lineage>
</organism>
<dbReference type="PRINTS" id="PR00035">
    <property type="entry name" value="HTHGNTR"/>
</dbReference>
<feature type="region of interest" description="Disordered" evidence="4">
    <location>
        <begin position="221"/>
        <end position="241"/>
    </location>
</feature>
<evidence type="ECO:0000313" key="7">
    <source>
        <dbReference type="Proteomes" id="UP000642748"/>
    </source>
</evidence>
<dbReference type="InterPro" id="IPR036388">
    <property type="entry name" value="WH-like_DNA-bd_sf"/>
</dbReference>
<dbReference type="AlphaFoldDB" id="A0A8J3R0T5"/>
<dbReference type="InterPro" id="IPR008920">
    <property type="entry name" value="TF_FadR/GntR_C"/>
</dbReference>
<reference evidence="6" key="1">
    <citation type="submission" date="2021-01" db="EMBL/GenBank/DDBJ databases">
        <title>Whole genome shotgun sequence of Rugosimonospora africana NBRC 104875.</title>
        <authorList>
            <person name="Komaki H."/>
            <person name="Tamura T."/>
        </authorList>
    </citation>
    <scope>NUCLEOTIDE SEQUENCE</scope>
    <source>
        <strain evidence="6">NBRC 104875</strain>
    </source>
</reference>
<dbReference type="PANTHER" id="PTHR43537">
    <property type="entry name" value="TRANSCRIPTIONAL REGULATOR, GNTR FAMILY"/>
    <property type="match status" value="1"/>
</dbReference>
<evidence type="ECO:0000313" key="6">
    <source>
        <dbReference type="EMBL" id="GIH20929.1"/>
    </source>
</evidence>
<gene>
    <name evidence="6" type="ORF">Raf01_91010</name>
</gene>
<feature type="compositionally biased region" description="Low complexity" evidence="4">
    <location>
        <begin position="230"/>
        <end position="241"/>
    </location>
</feature>
<sequence>MATVELSKLSASPVGDHHPQLVSVVTGELRRLILEFELPPGTHLVETRLAERLGVSRNPVREAIRVLTAEGFVEITPRRGAFVAHLTVQDAENLFDVRMALEPLGARLAARNGPELGVAPLNDVVTQALTALTNGQLDRLPHLITEFHIGIMEMARNPYLMTIAIPTIKRAQWVHLPDVTERAPHTWTEHIQMARTIESGDEERAEATARAHVEAAQHAYRERGPHAKHAAAALKASSNPS</sequence>
<dbReference type="PANTHER" id="PTHR43537:SF45">
    <property type="entry name" value="GNTR FAMILY REGULATORY PROTEIN"/>
    <property type="match status" value="1"/>
</dbReference>
<dbReference type="InterPro" id="IPR000524">
    <property type="entry name" value="Tscrpt_reg_HTH_GntR"/>
</dbReference>
<keyword evidence="1" id="KW-0805">Transcription regulation</keyword>
<evidence type="ECO:0000256" key="4">
    <source>
        <dbReference type="SAM" id="MobiDB-lite"/>
    </source>
</evidence>
<proteinExistence type="predicted"/>
<dbReference type="SMART" id="SM00345">
    <property type="entry name" value="HTH_GNTR"/>
    <property type="match status" value="1"/>
</dbReference>
<dbReference type="Gene3D" id="1.10.10.10">
    <property type="entry name" value="Winged helix-like DNA-binding domain superfamily/Winged helix DNA-binding domain"/>
    <property type="match status" value="1"/>
</dbReference>
<dbReference type="SMART" id="SM00895">
    <property type="entry name" value="FCD"/>
    <property type="match status" value="1"/>
</dbReference>
<evidence type="ECO:0000256" key="3">
    <source>
        <dbReference type="ARBA" id="ARBA00023163"/>
    </source>
</evidence>
<dbReference type="GO" id="GO:0003677">
    <property type="term" value="F:DNA binding"/>
    <property type="evidence" value="ECO:0007669"/>
    <property type="project" value="UniProtKB-KW"/>
</dbReference>
<dbReference type="Proteomes" id="UP000642748">
    <property type="component" value="Unassembled WGS sequence"/>
</dbReference>
<dbReference type="RefSeq" id="WP_203924337.1">
    <property type="nucleotide sequence ID" value="NZ_BONZ01000109.1"/>
</dbReference>
<evidence type="ECO:0000259" key="5">
    <source>
        <dbReference type="PROSITE" id="PS50949"/>
    </source>
</evidence>
<keyword evidence="7" id="KW-1185">Reference proteome</keyword>
<dbReference type="CDD" id="cd07377">
    <property type="entry name" value="WHTH_GntR"/>
    <property type="match status" value="1"/>
</dbReference>
<keyword evidence="2" id="KW-0238">DNA-binding</keyword>
<accession>A0A8J3R0T5</accession>
<dbReference type="PROSITE" id="PS50949">
    <property type="entry name" value="HTH_GNTR"/>
    <property type="match status" value="1"/>
</dbReference>
<comment type="caution">
    <text evidence="6">The sequence shown here is derived from an EMBL/GenBank/DDBJ whole genome shotgun (WGS) entry which is preliminary data.</text>
</comment>